<accession>A0A8W8HLX1</accession>
<evidence type="ECO:0000313" key="4">
    <source>
        <dbReference type="EnsemblMetazoa" id="G10123.1:cds"/>
    </source>
</evidence>
<keyword evidence="2" id="KW-0472">Membrane</keyword>
<evidence type="ECO:0000256" key="1">
    <source>
        <dbReference type="SAM" id="MobiDB-lite"/>
    </source>
</evidence>
<dbReference type="Proteomes" id="UP000005408">
    <property type="component" value="Unassembled WGS sequence"/>
</dbReference>
<organism evidence="4 5">
    <name type="scientific">Magallana gigas</name>
    <name type="common">Pacific oyster</name>
    <name type="synonym">Crassostrea gigas</name>
    <dbReference type="NCBI Taxonomy" id="29159"/>
    <lineage>
        <taxon>Eukaryota</taxon>
        <taxon>Metazoa</taxon>
        <taxon>Spiralia</taxon>
        <taxon>Lophotrochozoa</taxon>
        <taxon>Mollusca</taxon>
        <taxon>Bivalvia</taxon>
        <taxon>Autobranchia</taxon>
        <taxon>Pteriomorphia</taxon>
        <taxon>Ostreida</taxon>
        <taxon>Ostreoidea</taxon>
        <taxon>Ostreidae</taxon>
        <taxon>Magallana</taxon>
    </lineage>
</organism>
<dbReference type="EnsemblMetazoa" id="G10123.1">
    <property type="protein sequence ID" value="G10123.1:cds"/>
    <property type="gene ID" value="G10123"/>
</dbReference>
<sequence length="190" mass="20593">MTCLKLYLSCLLVLGVPTLVLCGECCRAHFSLLSYNKEKWCSNYCCFQLGKYYCCDSFLLQAPSIQRRDFCAAFFTSNAWVPVLISIGGLILFIGLCVCICRRCCGSSRSTGGVLHGANPGVTVVNSSTMMQQTGACCGSRRSTGVVMHGANPGVTVVNSSIMMQQPGYPSNSMQQQPGYPMHQHPSYPA</sequence>
<proteinExistence type="predicted"/>
<evidence type="ECO:0000256" key="2">
    <source>
        <dbReference type="SAM" id="Phobius"/>
    </source>
</evidence>
<keyword evidence="2" id="KW-1133">Transmembrane helix</keyword>
<keyword evidence="5" id="KW-1185">Reference proteome</keyword>
<evidence type="ECO:0000313" key="5">
    <source>
        <dbReference type="Proteomes" id="UP000005408"/>
    </source>
</evidence>
<feature type="chain" id="PRO_5036484506" evidence="3">
    <location>
        <begin position="23"/>
        <end position="190"/>
    </location>
</feature>
<name>A0A8W8HLX1_MAGGI</name>
<keyword evidence="3" id="KW-0732">Signal</keyword>
<feature type="transmembrane region" description="Helical" evidence="2">
    <location>
        <begin position="79"/>
        <end position="101"/>
    </location>
</feature>
<feature type="signal peptide" evidence="3">
    <location>
        <begin position="1"/>
        <end position="22"/>
    </location>
</feature>
<feature type="region of interest" description="Disordered" evidence="1">
    <location>
        <begin position="168"/>
        <end position="190"/>
    </location>
</feature>
<feature type="compositionally biased region" description="Polar residues" evidence="1">
    <location>
        <begin position="168"/>
        <end position="178"/>
    </location>
</feature>
<keyword evidence="2" id="KW-0812">Transmembrane</keyword>
<evidence type="ECO:0000256" key="3">
    <source>
        <dbReference type="SAM" id="SignalP"/>
    </source>
</evidence>
<reference evidence="4" key="1">
    <citation type="submission" date="2022-08" db="UniProtKB">
        <authorList>
            <consortium name="EnsemblMetazoa"/>
        </authorList>
    </citation>
    <scope>IDENTIFICATION</scope>
    <source>
        <strain evidence="4">05x7-T-G4-1.051#20</strain>
    </source>
</reference>
<protein>
    <submittedName>
        <fullName evidence="4">Uncharacterized protein</fullName>
    </submittedName>
</protein>
<dbReference type="AlphaFoldDB" id="A0A8W8HLX1"/>